<dbReference type="Pfam" id="PF01546">
    <property type="entry name" value="Peptidase_M20"/>
    <property type="match status" value="1"/>
</dbReference>
<dbReference type="SUPFAM" id="SSF55031">
    <property type="entry name" value="Bacterial exopeptidase dimerisation domain"/>
    <property type="match status" value="1"/>
</dbReference>
<evidence type="ECO:0000256" key="7">
    <source>
        <dbReference type="ARBA" id="ARBA00022997"/>
    </source>
</evidence>
<protein>
    <submittedName>
        <fullName evidence="9">Dipeptidase, putative</fullName>
    </submittedName>
</protein>
<dbReference type="EMBL" id="ASRV01000092">
    <property type="protein sequence ID" value="EOR26501.1"/>
    <property type="molecule type" value="Genomic_DNA"/>
</dbReference>
<keyword evidence="10" id="KW-1185">Reference proteome</keyword>
<dbReference type="InterPro" id="IPR002933">
    <property type="entry name" value="Peptidase_M20"/>
</dbReference>
<dbReference type="GO" id="GO:0008777">
    <property type="term" value="F:acetylornithine deacetylase activity"/>
    <property type="evidence" value="ECO:0007669"/>
    <property type="project" value="TreeGrafter"/>
</dbReference>
<keyword evidence="5" id="KW-0378">Hydrolase</keyword>
<gene>
    <name evidence="9" type="ORF">A500_08006</name>
</gene>
<keyword evidence="8" id="KW-0482">Metalloprotease</keyword>
<comment type="similarity">
    <text evidence="2">Belongs to the peptidase M20A family.</text>
</comment>
<evidence type="ECO:0000256" key="5">
    <source>
        <dbReference type="ARBA" id="ARBA00022801"/>
    </source>
</evidence>
<evidence type="ECO:0000256" key="1">
    <source>
        <dbReference type="ARBA" id="ARBA00001947"/>
    </source>
</evidence>
<reference evidence="9 10" key="1">
    <citation type="submission" date="2013-03" db="EMBL/GenBank/DDBJ databases">
        <title>Whole genome shotgun sequencing of Clostridium sartagoforme AAU1.</title>
        <authorList>
            <person name="Joshi C.G."/>
            <person name="Duggirala S.M."/>
            <person name="Nathani N.M."/>
            <person name="Bhatt V.D."/>
            <person name="Patel A.K."/>
            <person name="Pandya P.R."/>
            <person name="KaPatel J.A."/>
        </authorList>
    </citation>
    <scope>NUCLEOTIDE SEQUENCE [LARGE SCALE GENOMIC DNA]</scope>
    <source>
        <strain evidence="9 10">AAU1</strain>
    </source>
</reference>
<evidence type="ECO:0000256" key="3">
    <source>
        <dbReference type="ARBA" id="ARBA00022670"/>
    </source>
</evidence>
<dbReference type="GO" id="GO:0008270">
    <property type="term" value="F:zinc ion binding"/>
    <property type="evidence" value="ECO:0007669"/>
    <property type="project" value="InterPro"/>
</dbReference>
<dbReference type="NCBIfam" id="TIGR01887">
    <property type="entry name" value="dipeptidaselike"/>
    <property type="match status" value="1"/>
</dbReference>
<dbReference type="InterPro" id="IPR036264">
    <property type="entry name" value="Bact_exopeptidase_dim_dom"/>
</dbReference>
<evidence type="ECO:0000256" key="2">
    <source>
        <dbReference type="ARBA" id="ARBA00006247"/>
    </source>
</evidence>
<dbReference type="SUPFAM" id="SSF53187">
    <property type="entry name" value="Zn-dependent exopeptidases"/>
    <property type="match status" value="1"/>
</dbReference>
<organism evidence="9 10">
    <name type="scientific">Clostridium sartagoforme AAU1</name>
    <dbReference type="NCBI Taxonomy" id="1202534"/>
    <lineage>
        <taxon>Bacteria</taxon>
        <taxon>Bacillati</taxon>
        <taxon>Bacillota</taxon>
        <taxon>Clostridia</taxon>
        <taxon>Eubacteriales</taxon>
        <taxon>Clostridiaceae</taxon>
        <taxon>Clostridium</taxon>
    </lineage>
</organism>
<dbReference type="PANTHER" id="PTHR43808">
    <property type="entry name" value="ACETYLORNITHINE DEACETYLASE"/>
    <property type="match status" value="1"/>
</dbReference>
<dbReference type="RefSeq" id="WP_016206996.1">
    <property type="nucleotide sequence ID" value="NZ_ASRV01000092.1"/>
</dbReference>
<dbReference type="Gene3D" id="3.40.630.10">
    <property type="entry name" value="Zn peptidases"/>
    <property type="match status" value="2"/>
</dbReference>
<keyword evidence="7" id="KW-0224">Dipeptidase</keyword>
<evidence type="ECO:0000256" key="6">
    <source>
        <dbReference type="ARBA" id="ARBA00022833"/>
    </source>
</evidence>
<comment type="caution">
    <text evidence="9">The sequence shown here is derived from an EMBL/GenBank/DDBJ whole genome shotgun (WGS) entry which is preliminary data.</text>
</comment>
<keyword evidence="3" id="KW-0645">Protease</keyword>
<evidence type="ECO:0000256" key="8">
    <source>
        <dbReference type="ARBA" id="ARBA00023049"/>
    </source>
</evidence>
<dbReference type="PANTHER" id="PTHR43808:SF31">
    <property type="entry name" value="N-ACETYL-L-CITRULLINE DEACETYLASE"/>
    <property type="match status" value="1"/>
</dbReference>
<dbReference type="GO" id="GO:0006526">
    <property type="term" value="P:L-arginine biosynthetic process"/>
    <property type="evidence" value="ECO:0007669"/>
    <property type="project" value="TreeGrafter"/>
</dbReference>
<evidence type="ECO:0000256" key="4">
    <source>
        <dbReference type="ARBA" id="ARBA00022723"/>
    </source>
</evidence>
<name>R9CH28_9CLOT</name>
<sequence length="367" mass="41269">MRDKIIKKVEEVSPLMIEKIKEIISINSIESEAIKEAPFGKGIKEALLKALEISQELGFESVNMDSYLGYARYGKGSEYVCAIGHLDVVPVGDGWRHPPFSAYEEDGFIYSRGILDNKGPIFACLFGLYALKELGIKLSKEVRIIFGCDEESGFEDLKYYLKHELPPIYGFTPDCKYPVIYAERGRAVIKVSSTLDKLGEFFEFINQYFINAKNNGENLGIDINDKEFGETVMRNYQLKMEEGLAVFRASISYPASISIDKIINQCNIKAKTLKVELESHFKPVKFKKDCFLVETLQKCYEEVTGLDGTPVTTTGGTYAKIMPNIVPFGPSFPGQKGIGHNPNEWMSIEDIITNAKIYALSLYELAK</sequence>
<dbReference type="PATRIC" id="fig|1202534.3.peg.1601"/>
<accession>R9CH28</accession>
<dbReference type="GO" id="GO:0016805">
    <property type="term" value="F:dipeptidase activity"/>
    <property type="evidence" value="ECO:0007669"/>
    <property type="project" value="UniProtKB-KW"/>
</dbReference>
<dbReference type="AlphaFoldDB" id="R9CH28"/>
<dbReference type="InterPro" id="IPR010964">
    <property type="entry name" value="M20A_pepV-rel"/>
</dbReference>
<evidence type="ECO:0000313" key="9">
    <source>
        <dbReference type="EMBL" id="EOR26501.1"/>
    </source>
</evidence>
<comment type="cofactor">
    <cofactor evidence="1">
        <name>Zn(2+)</name>
        <dbReference type="ChEBI" id="CHEBI:29105"/>
    </cofactor>
</comment>
<dbReference type="GO" id="GO:0008237">
    <property type="term" value="F:metallopeptidase activity"/>
    <property type="evidence" value="ECO:0007669"/>
    <property type="project" value="UniProtKB-KW"/>
</dbReference>
<keyword evidence="4" id="KW-0479">Metal-binding</keyword>
<dbReference type="GO" id="GO:0006508">
    <property type="term" value="P:proteolysis"/>
    <property type="evidence" value="ECO:0007669"/>
    <property type="project" value="UniProtKB-KW"/>
</dbReference>
<dbReference type="InterPro" id="IPR050072">
    <property type="entry name" value="Peptidase_M20A"/>
</dbReference>
<proteinExistence type="inferred from homology"/>
<dbReference type="Proteomes" id="UP000013988">
    <property type="component" value="Unassembled WGS sequence"/>
</dbReference>
<dbReference type="OrthoDB" id="9761532at2"/>
<keyword evidence="6" id="KW-0862">Zinc</keyword>
<evidence type="ECO:0000313" key="10">
    <source>
        <dbReference type="Proteomes" id="UP000013988"/>
    </source>
</evidence>